<gene>
    <name evidence="1" type="ORF">N783_14215</name>
</gene>
<dbReference type="STRING" id="1385511.GCA_000425225_00042"/>
<evidence type="ECO:0000313" key="1">
    <source>
        <dbReference type="EMBL" id="KGX85645.1"/>
    </source>
</evidence>
<keyword evidence="2" id="KW-1185">Reference proteome</keyword>
<evidence type="ECO:0000313" key="2">
    <source>
        <dbReference type="Proteomes" id="UP000030403"/>
    </source>
</evidence>
<dbReference type="RefSeq" id="WP_027445137.1">
    <property type="nucleotide sequence ID" value="NZ_AULJ01000001.1"/>
</dbReference>
<accession>A0A0A5G3I8</accession>
<dbReference type="EMBL" id="AVPF01000038">
    <property type="protein sequence ID" value="KGX85645.1"/>
    <property type="molecule type" value="Genomic_DNA"/>
</dbReference>
<name>A0A0A5G3I8_9BACI</name>
<comment type="caution">
    <text evidence="1">The sequence shown here is derived from an EMBL/GenBank/DDBJ whole genome shotgun (WGS) entry which is preliminary data.</text>
</comment>
<protein>
    <submittedName>
        <fullName evidence="1">Uncharacterized protein</fullName>
    </submittedName>
</protein>
<dbReference type="AlphaFoldDB" id="A0A0A5G3I8"/>
<reference evidence="1 2" key="1">
    <citation type="submission" date="2013-08" db="EMBL/GenBank/DDBJ databases">
        <authorList>
            <person name="Huang J."/>
            <person name="Wang G."/>
        </authorList>
    </citation>
    <scope>NUCLEOTIDE SEQUENCE [LARGE SCALE GENOMIC DNA]</scope>
    <source>
        <strain evidence="1 2">BH030004</strain>
    </source>
</reference>
<dbReference type="OrthoDB" id="10011279at2"/>
<sequence>MRKKFFWAIGILFVLFIGTLWGIEITDKQKLQKVSAEARVTQTLYEQVDQTVTIMKSYEEEVIPKEVKELGVHSLNTTRDLYMRTIISLDPNYDDRKYRTLSNWIGKVKFLISKEKITDEDLETLDAYRVKIKKFMEQKNETLNQLEYKVNHYWWDS</sequence>
<dbReference type="Proteomes" id="UP000030403">
    <property type="component" value="Unassembled WGS sequence"/>
</dbReference>
<organism evidence="1 2">
    <name type="scientific">Pontibacillus marinus BH030004 = DSM 16465</name>
    <dbReference type="NCBI Taxonomy" id="1385511"/>
    <lineage>
        <taxon>Bacteria</taxon>
        <taxon>Bacillati</taxon>
        <taxon>Bacillota</taxon>
        <taxon>Bacilli</taxon>
        <taxon>Bacillales</taxon>
        <taxon>Bacillaceae</taxon>
        <taxon>Pontibacillus</taxon>
    </lineage>
</organism>
<proteinExistence type="predicted"/>